<proteinExistence type="predicted"/>
<protein>
    <submittedName>
        <fullName evidence="1">Uncharacterized protein</fullName>
    </submittedName>
</protein>
<sequence length="95" mass="10574">MIITTRACPHCGFFLRQIGNNTEHVLCPNNYCSEKFSDCCPRCDSSKKEVRLVRVGLTAFTCLDCGQDWDNVKTTGLPSSSNLIVLRFPQRATGS</sequence>
<dbReference type="EMBL" id="SHKX01000012">
    <property type="protein sequence ID" value="RZU44993.1"/>
    <property type="molecule type" value="Genomic_DNA"/>
</dbReference>
<dbReference type="Proteomes" id="UP000292423">
    <property type="component" value="Unassembled WGS sequence"/>
</dbReference>
<name>A0A4Q7Z5L6_9GAMM</name>
<comment type="caution">
    <text evidence="1">The sequence shown here is derived from an EMBL/GenBank/DDBJ whole genome shotgun (WGS) entry which is preliminary data.</text>
</comment>
<evidence type="ECO:0000313" key="1">
    <source>
        <dbReference type="EMBL" id="RZU44993.1"/>
    </source>
</evidence>
<gene>
    <name evidence="1" type="ORF">EV700_1800</name>
</gene>
<dbReference type="AlphaFoldDB" id="A0A4Q7Z5L6"/>
<accession>A0A4Q7Z5L6</accession>
<reference evidence="1 2" key="1">
    <citation type="submission" date="2019-02" db="EMBL/GenBank/DDBJ databases">
        <title>Genomic Encyclopedia of Type Strains, Phase IV (KMG-IV): sequencing the most valuable type-strain genomes for metagenomic binning, comparative biology and taxonomic classification.</title>
        <authorList>
            <person name="Goeker M."/>
        </authorList>
    </citation>
    <scope>NUCLEOTIDE SEQUENCE [LARGE SCALE GENOMIC DNA]</scope>
    <source>
        <strain evidence="1 2">DSM 105135</strain>
    </source>
</reference>
<keyword evidence="2" id="KW-1185">Reference proteome</keyword>
<organism evidence="1 2">
    <name type="scientific">Fluviicoccus keumensis</name>
    <dbReference type="NCBI Taxonomy" id="1435465"/>
    <lineage>
        <taxon>Bacteria</taxon>
        <taxon>Pseudomonadati</taxon>
        <taxon>Pseudomonadota</taxon>
        <taxon>Gammaproteobacteria</taxon>
        <taxon>Moraxellales</taxon>
        <taxon>Moraxellaceae</taxon>
        <taxon>Fluviicoccus</taxon>
    </lineage>
</organism>
<evidence type="ECO:0000313" key="2">
    <source>
        <dbReference type="Proteomes" id="UP000292423"/>
    </source>
</evidence>